<gene>
    <name evidence="1" type="ORF">R1flu_011019</name>
</gene>
<comment type="caution">
    <text evidence="1">The sequence shown here is derived from an EMBL/GenBank/DDBJ whole genome shotgun (WGS) entry which is preliminary data.</text>
</comment>
<organism evidence="1 2">
    <name type="scientific">Riccia fluitans</name>
    <dbReference type="NCBI Taxonomy" id="41844"/>
    <lineage>
        <taxon>Eukaryota</taxon>
        <taxon>Viridiplantae</taxon>
        <taxon>Streptophyta</taxon>
        <taxon>Embryophyta</taxon>
        <taxon>Marchantiophyta</taxon>
        <taxon>Marchantiopsida</taxon>
        <taxon>Marchantiidae</taxon>
        <taxon>Marchantiales</taxon>
        <taxon>Ricciaceae</taxon>
        <taxon>Riccia</taxon>
    </lineage>
</organism>
<dbReference type="AlphaFoldDB" id="A0ABD1Z9R4"/>
<protein>
    <submittedName>
        <fullName evidence="1">Uncharacterized protein</fullName>
    </submittedName>
</protein>
<sequence length="198" mass="21723">MVQKGLGYTTRGTEICSWVNSEYKQERFLMRLVKVLSHPRLRTKIAKRGCSTGRSVMRASQSQPSNLGCRYLTHKSTAQSGIQDPRLLCPPLQLPLRRPQLPCYAGFFHPHVAGRFSSGFPVVCSPSPVAAAPIVKLLPIRKVHNRRVASVISQEGLRRPSLRQFLFVTFPVATGVACIEVGGTGHSCSISRSILSAA</sequence>
<name>A0ABD1Z9R4_9MARC</name>
<keyword evidence="2" id="KW-1185">Reference proteome</keyword>
<dbReference type="Proteomes" id="UP001605036">
    <property type="component" value="Unassembled WGS sequence"/>
</dbReference>
<accession>A0ABD1Z9R4</accession>
<proteinExistence type="predicted"/>
<evidence type="ECO:0000313" key="1">
    <source>
        <dbReference type="EMBL" id="KAL2643432.1"/>
    </source>
</evidence>
<reference evidence="1 2" key="1">
    <citation type="submission" date="2024-09" db="EMBL/GenBank/DDBJ databases">
        <title>Chromosome-scale assembly of Riccia fluitans.</title>
        <authorList>
            <person name="Paukszto L."/>
            <person name="Sawicki J."/>
            <person name="Karawczyk K."/>
            <person name="Piernik-Szablinska J."/>
            <person name="Szczecinska M."/>
            <person name="Mazdziarz M."/>
        </authorList>
    </citation>
    <scope>NUCLEOTIDE SEQUENCE [LARGE SCALE GENOMIC DNA]</scope>
    <source>
        <strain evidence="1">Rf_01</strain>
        <tissue evidence="1">Aerial parts of the thallus</tissue>
    </source>
</reference>
<dbReference type="EMBL" id="JBHFFA010000002">
    <property type="protein sequence ID" value="KAL2643432.1"/>
    <property type="molecule type" value="Genomic_DNA"/>
</dbReference>
<evidence type="ECO:0000313" key="2">
    <source>
        <dbReference type="Proteomes" id="UP001605036"/>
    </source>
</evidence>